<dbReference type="AlphaFoldDB" id="A0A1M6IFM1"/>
<accession>A0A1M6IFM1</accession>
<evidence type="ECO:0000313" key="2">
    <source>
        <dbReference type="Proteomes" id="UP000184452"/>
    </source>
</evidence>
<name>A0A1M6IFM1_9ACTN</name>
<dbReference type="OrthoDB" id="1808578at2"/>
<reference evidence="1 2" key="1">
    <citation type="submission" date="2016-11" db="EMBL/GenBank/DDBJ databases">
        <authorList>
            <person name="Jaros S."/>
            <person name="Januszkiewicz K."/>
            <person name="Wedrychowicz H."/>
        </authorList>
    </citation>
    <scope>NUCLEOTIDE SEQUENCE [LARGE SCALE GENOMIC DNA]</scope>
    <source>
        <strain evidence="1 2">CGMCC 4.5723</strain>
    </source>
</reference>
<organism evidence="1 2">
    <name type="scientific">Nocardiopsis flavescens</name>
    <dbReference type="NCBI Taxonomy" id="758803"/>
    <lineage>
        <taxon>Bacteria</taxon>
        <taxon>Bacillati</taxon>
        <taxon>Actinomycetota</taxon>
        <taxon>Actinomycetes</taxon>
        <taxon>Streptosporangiales</taxon>
        <taxon>Nocardiopsidaceae</taxon>
        <taxon>Nocardiopsis</taxon>
    </lineage>
</organism>
<evidence type="ECO:0000313" key="1">
    <source>
        <dbReference type="EMBL" id="SHJ33215.1"/>
    </source>
</evidence>
<dbReference type="Gene3D" id="3.10.450.530">
    <property type="entry name" value="Ribonuclease toxin, BrnT, of type II toxin-antitoxin system"/>
    <property type="match status" value="1"/>
</dbReference>
<dbReference type="EMBL" id="FQZK01000005">
    <property type="protein sequence ID" value="SHJ33215.1"/>
    <property type="molecule type" value="Genomic_DNA"/>
</dbReference>
<gene>
    <name evidence="1" type="ORF">SAMN05421803_105132</name>
</gene>
<sequence>MKLWIHWTERSEAHIARHDVEPYEVEETAEAPYLAFPGREGCTILLGRTHAGRHLTVVMVEATDEHRSWYIVTARDMTRAERRRFERKHG</sequence>
<keyword evidence="2" id="KW-1185">Reference proteome</keyword>
<dbReference type="Proteomes" id="UP000184452">
    <property type="component" value="Unassembled WGS sequence"/>
</dbReference>
<proteinExistence type="predicted"/>
<dbReference type="STRING" id="758803.SAMN05421803_105132"/>
<protein>
    <submittedName>
        <fullName evidence="1">Ribonuclease toxin, BrnT, of type II toxin-antitoxin system</fullName>
    </submittedName>
</protein>
<dbReference type="InterPro" id="IPR038573">
    <property type="entry name" value="BrnT_sf"/>
</dbReference>
<dbReference type="RefSeq" id="WP_073378576.1">
    <property type="nucleotide sequence ID" value="NZ_FQZK01000005.1"/>
</dbReference>